<reference evidence="1" key="1">
    <citation type="submission" date="2023-04" db="EMBL/GenBank/DDBJ databases">
        <title>Phytophthora lilii NBRC 32176.</title>
        <authorList>
            <person name="Ichikawa N."/>
            <person name="Sato H."/>
            <person name="Tonouchi N."/>
        </authorList>
    </citation>
    <scope>NUCLEOTIDE SEQUENCE</scope>
    <source>
        <strain evidence="1">NBRC 32176</strain>
    </source>
</reference>
<dbReference type="OrthoDB" id="116741at2759"/>
<dbReference type="Proteomes" id="UP001165083">
    <property type="component" value="Unassembled WGS sequence"/>
</dbReference>
<proteinExistence type="predicted"/>
<keyword evidence="2" id="KW-1185">Reference proteome</keyword>
<protein>
    <submittedName>
        <fullName evidence="1">Unnamed protein product</fullName>
    </submittedName>
</protein>
<sequence length="78" mass="9032">MVYVSNVSRPTNLKLVARQYKISVATLEKHMSPDYKSDPKFRFYNGNHIESHLYEGIQPAEFYDKLENVLAGQLTPSR</sequence>
<comment type="caution">
    <text evidence="1">The sequence shown here is derived from an EMBL/GenBank/DDBJ whole genome shotgun (WGS) entry which is preliminary data.</text>
</comment>
<organism evidence="1 2">
    <name type="scientific">Phytophthora lilii</name>
    <dbReference type="NCBI Taxonomy" id="2077276"/>
    <lineage>
        <taxon>Eukaryota</taxon>
        <taxon>Sar</taxon>
        <taxon>Stramenopiles</taxon>
        <taxon>Oomycota</taxon>
        <taxon>Peronosporomycetes</taxon>
        <taxon>Peronosporales</taxon>
        <taxon>Peronosporaceae</taxon>
        <taxon>Phytophthora</taxon>
    </lineage>
</organism>
<gene>
    <name evidence="1" type="ORF">Plil01_001342900</name>
</gene>
<dbReference type="AlphaFoldDB" id="A0A9W6UDI4"/>
<evidence type="ECO:0000313" key="2">
    <source>
        <dbReference type="Proteomes" id="UP001165083"/>
    </source>
</evidence>
<dbReference type="EMBL" id="BSXW01000905">
    <property type="protein sequence ID" value="GMF31418.1"/>
    <property type="molecule type" value="Genomic_DNA"/>
</dbReference>
<accession>A0A9W6UDI4</accession>
<evidence type="ECO:0000313" key="1">
    <source>
        <dbReference type="EMBL" id="GMF31418.1"/>
    </source>
</evidence>
<name>A0A9W6UDI4_9STRA</name>